<keyword evidence="2" id="KW-1185">Reference proteome</keyword>
<dbReference type="Proteomes" id="UP001208656">
    <property type="component" value="Unassembled WGS sequence"/>
</dbReference>
<dbReference type="EMBL" id="JAOUSE010000014">
    <property type="protein sequence ID" value="MCU9594167.1"/>
    <property type="molecule type" value="Genomic_DNA"/>
</dbReference>
<name>A0ABT2WJH2_9BACI</name>
<organism evidence="1 2">
    <name type="scientific">Pallidibacillus thermolactis</name>
    <dbReference type="NCBI Taxonomy" id="251051"/>
    <lineage>
        <taxon>Bacteria</taxon>
        <taxon>Bacillati</taxon>
        <taxon>Bacillota</taxon>
        <taxon>Bacilli</taxon>
        <taxon>Bacillales</taxon>
        <taxon>Bacillaceae</taxon>
        <taxon>Pallidibacillus</taxon>
    </lineage>
</organism>
<reference evidence="1 2" key="1">
    <citation type="submission" date="2022-10" db="EMBL/GenBank/DDBJ databases">
        <title>Description of Fervidibacillus gen. nov. in the family Fervidibacillaceae fam. nov. with two species, Fervidibacillus albus sp. nov., and Fervidibacillus halotolerans sp. nov., isolated from tidal flat sediments.</title>
        <authorList>
            <person name="Kwon K.K."/>
            <person name="Yang S.-H."/>
        </authorList>
    </citation>
    <scope>NUCLEOTIDE SEQUENCE [LARGE SCALE GENOMIC DNA]</scope>
    <source>
        <strain evidence="1 2">DSM 23332</strain>
    </source>
</reference>
<proteinExistence type="predicted"/>
<comment type="caution">
    <text evidence="1">The sequence shown here is derived from an EMBL/GenBank/DDBJ whole genome shotgun (WGS) entry which is preliminary data.</text>
</comment>
<sequence length="426" mass="50347">MNSVPSLFLHKYSDYLLEQLDPHQAEDLQKVEDGFSLYREGMVQDLYVEKNFVMSSVFDGKKFDCLFHTHLFSLNTCNCNQRLCQHMMASFFAMYSETGNAETWINEWKLHHNFEDKASPKTVVSNSKKAEIDLYKQWIDLTDHLFEKEILSNKSMPPYLLNLHGLVLLKKLMNHYDAGYEFRKLFQIVVNVRLLEKLLDWFISSRYSYQEIEDMCKQLVEAIQTNIETETNHLPNPLPFSYDPICEKLRGNVRELLFLQGAFDHVVLQIYRLLWQNLFHQKKLRKEELAFAEKTAAKSDTKSSWRVAYSFQLLISGQVNDAVSVIESSGPEHSIYILDYMDYFAKKNDWNSVKRLAHSFVQHVKTYMEQADNPWRFINYVDSIFEQVSEHTLSFDLQEQVLVEMLPYSRKRLANFYFERKNINGC</sequence>
<accession>A0ABT2WJH2</accession>
<dbReference type="RefSeq" id="WP_263061404.1">
    <property type="nucleotide sequence ID" value="NZ_JAOUSE010000014.1"/>
</dbReference>
<gene>
    <name evidence="1" type="ORF">OEV82_06830</name>
</gene>
<evidence type="ECO:0000313" key="2">
    <source>
        <dbReference type="Proteomes" id="UP001208656"/>
    </source>
</evidence>
<evidence type="ECO:0000313" key="1">
    <source>
        <dbReference type="EMBL" id="MCU9594167.1"/>
    </source>
</evidence>
<protein>
    <recommendedName>
        <fullName evidence="3">SWIM-type domain-containing protein</fullName>
    </recommendedName>
</protein>
<evidence type="ECO:0008006" key="3">
    <source>
        <dbReference type="Google" id="ProtNLM"/>
    </source>
</evidence>